<evidence type="ECO:0000313" key="1">
    <source>
        <dbReference type="EMBL" id="MCI43073.1"/>
    </source>
</evidence>
<name>A0A392S2D1_9FABA</name>
<organism evidence="1 2">
    <name type="scientific">Trifolium medium</name>
    <dbReference type="NCBI Taxonomy" id="97028"/>
    <lineage>
        <taxon>Eukaryota</taxon>
        <taxon>Viridiplantae</taxon>
        <taxon>Streptophyta</taxon>
        <taxon>Embryophyta</taxon>
        <taxon>Tracheophyta</taxon>
        <taxon>Spermatophyta</taxon>
        <taxon>Magnoliopsida</taxon>
        <taxon>eudicotyledons</taxon>
        <taxon>Gunneridae</taxon>
        <taxon>Pentapetalae</taxon>
        <taxon>rosids</taxon>
        <taxon>fabids</taxon>
        <taxon>Fabales</taxon>
        <taxon>Fabaceae</taxon>
        <taxon>Papilionoideae</taxon>
        <taxon>50 kb inversion clade</taxon>
        <taxon>NPAAA clade</taxon>
        <taxon>Hologalegina</taxon>
        <taxon>IRL clade</taxon>
        <taxon>Trifolieae</taxon>
        <taxon>Trifolium</taxon>
    </lineage>
</organism>
<sequence length="45" mass="4684">VSDLSIGVPAGTTPPSGGLIAAQRRFAGHSLLLITRYDQGLKHLV</sequence>
<accession>A0A392S2D1</accession>
<feature type="non-terminal residue" evidence="1">
    <location>
        <position position="1"/>
    </location>
</feature>
<protein>
    <submittedName>
        <fullName evidence="1">Uncharacterized protein</fullName>
    </submittedName>
</protein>
<comment type="caution">
    <text evidence="1">The sequence shown here is derived from an EMBL/GenBank/DDBJ whole genome shotgun (WGS) entry which is preliminary data.</text>
</comment>
<proteinExistence type="predicted"/>
<keyword evidence="2" id="KW-1185">Reference proteome</keyword>
<dbReference type="AlphaFoldDB" id="A0A392S2D1"/>
<dbReference type="Proteomes" id="UP000265520">
    <property type="component" value="Unassembled WGS sequence"/>
</dbReference>
<reference evidence="1 2" key="1">
    <citation type="journal article" date="2018" name="Front. Plant Sci.">
        <title>Red Clover (Trifolium pratense) and Zigzag Clover (T. medium) - A Picture of Genomic Similarities and Differences.</title>
        <authorList>
            <person name="Dluhosova J."/>
            <person name="Istvanek J."/>
            <person name="Nedelnik J."/>
            <person name="Repkova J."/>
        </authorList>
    </citation>
    <scope>NUCLEOTIDE SEQUENCE [LARGE SCALE GENOMIC DNA]</scope>
    <source>
        <strain evidence="2">cv. 10/8</strain>
        <tissue evidence="1">Leaf</tissue>
    </source>
</reference>
<dbReference type="EMBL" id="LXQA010312656">
    <property type="protein sequence ID" value="MCI43073.1"/>
    <property type="molecule type" value="Genomic_DNA"/>
</dbReference>
<evidence type="ECO:0000313" key="2">
    <source>
        <dbReference type="Proteomes" id="UP000265520"/>
    </source>
</evidence>